<dbReference type="Proteomes" id="UP000712600">
    <property type="component" value="Unassembled WGS sequence"/>
</dbReference>
<evidence type="ECO:0000256" key="1">
    <source>
        <dbReference type="SAM" id="MobiDB-lite"/>
    </source>
</evidence>
<dbReference type="EMBL" id="QGKW02000717">
    <property type="protein sequence ID" value="KAF2600468.1"/>
    <property type="molecule type" value="Genomic_DNA"/>
</dbReference>
<reference evidence="3" key="2">
    <citation type="submission" date="2019-12" db="EMBL/GenBank/DDBJ databases">
        <title>Genome sequencing and annotation of Brassica cretica.</title>
        <authorList>
            <person name="Studholme D.J."/>
            <person name="Sarris P."/>
        </authorList>
    </citation>
    <scope>NUCLEOTIDE SEQUENCE</scope>
    <source>
        <strain evidence="3">PFS-109/04</strain>
        <tissue evidence="3">Leaf</tissue>
    </source>
</reference>
<reference evidence="2" key="1">
    <citation type="submission" date="2019-12" db="EMBL/GenBank/DDBJ databases">
        <title>Genome sequencing and annotation of Brassica cretica.</title>
        <authorList>
            <person name="Studholme D.J."/>
            <person name="Sarris P.F."/>
        </authorList>
    </citation>
    <scope>NUCLEOTIDE SEQUENCE</scope>
    <source>
        <strain evidence="2">PFS-001/15</strain>
        <tissue evidence="2">Leaf</tissue>
    </source>
</reference>
<sequence>MATWSSFSSLSSAAIAPEEMTTEKAKRDRQLESFVVRDLKQQVPFRQSSMQSVSR</sequence>
<evidence type="ECO:0000313" key="2">
    <source>
        <dbReference type="EMBL" id="KAF2600468.1"/>
    </source>
</evidence>
<name>A0A8S9QCN2_BRACR</name>
<evidence type="ECO:0000313" key="3">
    <source>
        <dbReference type="EMBL" id="KAF3541535.1"/>
    </source>
</evidence>
<feature type="compositionally biased region" description="Low complexity" evidence="1">
    <location>
        <begin position="1"/>
        <end position="12"/>
    </location>
</feature>
<dbReference type="AlphaFoldDB" id="A0A8S9QCN2"/>
<protein>
    <submittedName>
        <fullName evidence="3">Uncharacterized protein</fullName>
    </submittedName>
</protein>
<dbReference type="EMBL" id="QGKX02001290">
    <property type="protein sequence ID" value="KAF3541535.1"/>
    <property type="molecule type" value="Genomic_DNA"/>
</dbReference>
<feature type="region of interest" description="Disordered" evidence="1">
    <location>
        <begin position="1"/>
        <end position="28"/>
    </location>
</feature>
<organism evidence="3 4">
    <name type="scientific">Brassica cretica</name>
    <name type="common">Mustard</name>
    <dbReference type="NCBI Taxonomy" id="69181"/>
    <lineage>
        <taxon>Eukaryota</taxon>
        <taxon>Viridiplantae</taxon>
        <taxon>Streptophyta</taxon>
        <taxon>Embryophyta</taxon>
        <taxon>Tracheophyta</taxon>
        <taxon>Spermatophyta</taxon>
        <taxon>Magnoliopsida</taxon>
        <taxon>eudicotyledons</taxon>
        <taxon>Gunneridae</taxon>
        <taxon>Pentapetalae</taxon>
        <taxon>rosids</taxon>
        <taxon>malvids</taxon>
        <taxon>Brassicales</taxon>
        <taxon>Brassicaceae</taxon>
        <taxon>Brassiceae</taxon>
        <taxon>Brassica</taxon>
    </lineage>
</organism>
<comment type="caution">
    <text evidence="3">The sequence shown here is derived from an EMBL/GenBank/DDBJ whole genome shotgun (WGS) entry which is preliminary data.</text>
</comment>
<proteinExistence type="predicted"/>
<dbReference type="Proteomes" id="UP000712281">
    <property type="component" value="Unassembled WGS sequence"/>
</dbReference>
<evidence type="ECO:0000313" key="4">
    <source>
        <dbReference type="Proteomes" id="UP000712600"/>
    </source>
</evidence>
<gene>
    <name evidence="2" type="ORF">F2Q68_00007747</name>
    <name evidence="3" type="ORF">F2Q69_00019212</name>
</gene>
<accession>A0A8S9QCN2</accession>